<accession>A0ABW5Q0B2</accession>
<gene>
    <name evidence="3" type="ORF">ACFSUN_08545</name>
</gene>
<dbReference type="CDD" id="cd00093">
    <property type="entry name" value="HTH_XRE"/>
    <property type="match status" value="1"/>
</dbReference>
<dbReference type="PANTHER" id="PTHR46558">
    <property type="entry name" value="TRACRIPTIONAL REGULATORY PROTEIN-RELATED-RELATED"/>
    <property type="match status" value="1"/>
</dbReference>
<proteinExistence type="predicted"/>
<evidence type="ECO:0000256" key="1">
    <source>
        <dbReference type="ARBA" id="ARBA00023125"/>
    </source>
</evidence>
<dbReference type="InterPro" id="IPR001387">
    <property type="entry name" value="Cro/C1-type_HTH"/>
</dbReference>
<dbReference type="EMBL" id="JBHUMX010000020">
    <property type="protein sequence ID" value="MFD2628835.1"/>
    <property type="molecule type" value="Genomic_DNA"/>
</dbReference>
<dbReference type="Proteomes" id="UP001597451">
    <property type="component" value="Unassembled WGS sequence"/>
</dbReference>
<dbReference type="Pfam" id="PF01381">
    <property type="entry name" value="HTH_3"/>
    <property type="match status" value="1"/>
</dbReference>
<dbReference type="InterPro" id="IPR010982">
    <property type="entry name" value="Lambda_DNA-bd_dom_sf"/>
</dbReference>
<evidence type="ECO:0000259" key="2">
    <source>
        <dbReference type="PROSITE" id="PS50943"/>
    </source>
</evidence>
<name>A0ABW5Q0B2_9BACI</name>
<evidence type="ECO:0000313" key="4">
    <source>
        <dbReference type="Proteomes" id="UP001597451"/>
    </source>
</evidence>
<dbReference type="SMART" id="SM00530">
    <property type="entry name" value="HTH_XRE"/>
    <property type="match status" value="1"/>
</dbReference>
<feature type="domain" description="HTH cro/C1-type" evidence="2">
    <location>
        <begin position="10"/>
        <end position="64"/>
    </location>
</feature>
<protein>
    <submittedName>
        <fullName evidence="3">Helix-turn-helix transcriptional regulator</fullName>
    </submittedName>
</protein>
<evidence type="ECO:0000313" key="3">
    <source>
        <dbReference type="EMBL" id="MFD2628835.1"/>
    </source>
</evidence>
<organism evidence="3 4">
    <name type="scientific">Oceanobacillus kapialis</name>
    <dbReference type="NCBI Taxonomy" id="481353"/>
    <lineage>
        <taxon>Bacteria</taxon>
        <taxon>Bacillati</taxon>
        <taxon>Bacillota</taxon>
        <taxon>Bacilli</taxon>
        <taxon>Bacillales</taxon>
        <taxon>Bacillaceae</taxon>
        <taxon>Oceanobacillus</taxon>
    </lineage>
</organism>
<keyword evidence="4" id="KW-1185">Reference proteome</keyword>
<comment type="caution">
    <text evidence="3">The sequence shown here is derived from an EMBL/GenBank/DDBJ whole genome shotgun (WGS) entry which is preliminary data.</text>
</comment>
<keyword evidence="1" id="KW-0238">DNA-binding</keyword>
<dbReference type="PROSITE" id="PS50943">
    <property type="entry name" value="HTH_CROC1"/>
    <property type="match status" value="1"/>
</dbReference>
<reference evidence="4" key="1">
    <citation type="journal article" date="2019" name="Int. J. Syst. Evol. Microbiol.">
        <title>The Global Catalogue of Microorganisms (GCM) 10K type strain sequencing project: providing services to taxonomists for standard genome sequencing and annotation.</title>
        <authorList>
            <consortium name="The Broad Institute Genomics Platform"/>
            <consortium name="The Broad Institute Genome Sequencing Center for Infectious Disease"/>
            <person name="Wu L."/>
            <person name="Ma J."/>
        </authorList>
    </citation>
    <scope>NUCLEOTIDE SEQUENCE [LARGE SCALE GENOMIC DNA]</scope>
    <source>
        <strain evidence="4">TISTR 1858</strain>
    </source>
</reference>
<dbReference type="SUPFAM" id="SSF47413">
    <property type="entry name" value="lambda repressor-like DNA-binding domains"/>
    <property type="match status" value="1"/>
</dbReference>
<dbReference type="PANTHER" id="PTHR46558:SF11">
    <property type="entry name" value="HTH-TYPE TRANSCRIPTIONAL REGULATOR XRE"/>
    <property type="match status" value="1"/>
</dbReference>
<dbReference type="Gene3D" id="1.10.260.40">
    <property type="entry name" value="lambda repressor-like DNA-binding domains"/>
    <property type="match status" value="1"/>
</dbReference>
<dbReference type="RefSeq" id="WP_379561585.1">
    <property type="nucleotide sequence ID" value="NZ_JBHUMX010000020.1"/>
</dbReference>
<sequence>MGLEKIAINIKHFRIQNEWTQQELADRLSISRSVVAKWENRTAVPDVGALLKLASLFQLSLDHLTSSPAYEEEMLKDFKRIYGQNKPELDSDLYKQVEYLRTHPEIRALLSRIEALPEKKQLSIQKVLGAMLDQYEQL</sequence>